<dbReference type="AlphaFoldDB" id="A0A0R1HRP4"/>
<keyword evidence="2" id="KW-1185">Reference proteome</keyword>
<evidence type="ECO:0000313" key="1">
    <source>
        <dbReference type="EMBL" id="KRK49087.1"/>
    </source>
</evidence>
<organism evidence="1 2">
    <name type="scientific">Secundilactobacillus kimchicus JCM 15530</name>
    <dbReference type="NCBI Taxonomy" id="1302272"/>
    <lineage>
        <taxon>Bacteria</taxon>
        <taxon>Bacillati</taxon>
        <taxon>Bacillota</taxon>
        <taxon>Bacilli</taxon>
        <taxon>Lactobacillales</taxon>
        <taxon>Lactobacillaceae</taxon>
        <taxon>Secundilactobacillus</taxon>
    </lineage>
</organism>
<dbReference type="Proteomes" id="UP000050911">
    <property type="component" value="Unassembled WGS sequence"/>
</dbReference>
<gene>
    <name evidence="1" type="ORF">FC96_GL000002</name>
</gene>
<name>A0A0R1HRP4_9LACO</name>
<sequence length="133" mass="14881">MGASSVIKIKVVGDIQSGQLQPTLTGNPIVDNALLQRFTQQLTNWLQVNDFDADVVLERHFRPTALEPRSLLLIDEEIVPQLNLASELSAVTLLIPHSDLLHGDSTSVLQQVRDFLENHPTDRITQSRKIHND</sequence>
<accession>A0A0R1HRP4</accession>
<protein>
    <submittedName>
        <fullName evidence="1">Uncharacterized protein</fullName>
    </submittedName>
</protein>
<comment type="caution">
    <text evidence="1">The sequence shown here is derived from an EMBL/GenBank/DDBJ whole genome shotgun (WGS) entry which is preliminary data.</text>
</comment>
<evidence type="ECO:0000313" key="2">
    <source>
        <dbReference type="Proteomes" id="UP000050911"/>
    </source>
</evidence>
<dbReference type="PATRIC" id="fig|1302272.5.peg.2"/>
<dbReference type="EMBL" id="AZCX01000001">
    <property type="protein sequence ID" value="KRK49087.1"/>
    <property type="molecule type" value="Genomic_DNA"/>
</dbReference>
<proteinExistence type="predicted"/>
<reference evidence="1 2" key="1">
    <citation type="journal article" date="2015" name="Genome Announc.">
        <title>Expanding the biotechnology potential of lactobacilli through comparative genomics of 213 strains and associated genera.</title>
        <authorList>
            <person name="Sun Z."/>
            <person name="Harris H.M."/>
            <person name="McCann A."/>
            <person name="Guo C."/>
            <person name="Argimon S."/>
            <person name="Zhang W."/>
            <person name="Yang X."/>
            <person name="Jeffery I.B."/>
            <person name="Cooney J.C."/>
            <person name="Kagawa T.F."/>
            <person name="Liu W."/>
            <person name="Song Y."/>
            <person name="Salvetti E."/>
            <person name="Wrobel A."/>
            <person name="Rasinkangas P."/>
            <person name="Parkhill J."/>
            <person name="Rea M.C."/>
            <person name="O'Sullivan O."/>
            <person name="Ritari J."/>
            <person name="Douillard F.P."/>
            <person name="Paul Ross R."/>
            <person name="Yang R."/>
            <person name="Briner A.E."/>
            <person name="Felis G.E."/>
            <person name="de Vos W.M."/>
            <person name="Barrangou R."/>
            <person name="Klaenhammer T.R."/>
            <person name="Caufield P.W."/>
            <person name="Cui Y."/>
            <person name="Zhang H."/>
            <person name="O'Toole P.W."/>
        </authorList>
    </citation>
    <scope>NUCLEOTIDE SEQUENCE [LARGE SCALE GENOMIC DNA]</scope>
    <source>
        <strain evidence="1 2">JCM 15530</strain>
    </source>
</reference>